<feature type="chain" id="PRO_5033669954" evidence="1">
    <location>
        <begin position="19"/>
        <end position="209"/>
    </location>
</feature>
<keyword evidence="1" id="KW-0732">Signal</keyword>
<sequence length="209" mass="23934">MLLLISLKIFFLLKLRLSLPTKFNKYLKFHQLMPAPIAKVPLVSVIRPAEFPNLLPDLFIPPQDFKCQLFRIIRLLPAKLTNNLFLLIILPLSDNLNVDHLFRHALSLPSRFRLLLLNLLFGGQIHRRNHLHRELPLRRQLFRAEVALTDARQRRDAPVRGAANQLAPPVPLLDVLGRREGEEAHAVLVVVPVRFAPEDDALAGHYCCI</sequence>
<feature type="signal peptide" evidence="1">
    <location>
        <begin position="1"/>
        <end position="18"/>
    </location>
</feature>
<dbReference type="EMBL" id="HBUE01328966">
    <property type="protein sequence ID" value="CAG6592279.1"/>
    <property type="molecule type" value="Transcribed_RNA"/>
</dbReference>
<accession>A0A8D8KJE6</accession>
<name>A0A8D8KJE6_CULPI</name>
<organism evidence="2">
    <name type="scientific">Culex pipiens</name>
    <name type="common">House mosquito</name>
    <dbReference type="NCBI Taxonomy" id="7175"/>
    <lineage>
        <taxon>Eukaryota</taxon>
        <taxon>Metazoa</taxon>
        <taxon>Ecdysozoa</taxon>
        <taxon>Arthropoda</taxon>
        <taxon>Hexapoda</taxon>
        <taxon>Insecta</taxon>
        <taxon>Pterygota</taxon>
        <taxon>Neoptera</taxon>
        <taxon>Endopterygota</taxon>
        <taxon>Diptera</taxon>
        <taxon>Nematocera</taxon>
        <taxon>Culicoidea</taxon>
        <taxon>Culicidae</taxon>
        <taxon>Culicinae</taxon>
        <taxon>Culicini</taxon>
        <taxon>Culex</taxon>
        <taxon>Culex</taxon>
    </lineage>
</organism>
<protein>
    <submittedName>
        <fullName evidence="2">(northern house mosquito) hypothetical protein</fullName>
    </submittedName>
</protein>
<evidence type="ECO:0000313" key="2">
    <source>
        <dbReference type="EMBL" id="CAG6592279.1"/>
    </source>
</evidence>
<dbReference type="AlphaFoldDB" id="A0A8D8KJE6"/>
<reference evidence="2" key="1">
    <citation type="submission" date="2021-05" db="EMBL/GenBank/DDBJ databases">
        <authorList>
            <person name="Alioto T."/>
            <person name="Alioto T."/>
            <person name="Gomez Garrido J."/>
        </authorList>
    </citation>
    <scope>NUCLEOTIDE SEQUENCE</scope>
</reference>
<dbReference type="EMBL" id="HBUE01222299">
    <property type="protein sequence ID" value="CAG6540212.1"/>
    <property type="molecule type" value="Transcribed_RNA"/>
</dbReference>
<evidence type="ECO:0000256" key="1">
    <source>
        <dbReference type="SAM" id="SignalP"/>
    </source>
</evidence>
<proteinExistence type="predicted"/>